<dbReference type="AlphaFoldDB" id="A0A2Z2N9Z4"/>
<accession>A0A2Z2N9Z4</accession>
<protein>
    <submittedName>
        <fullName evidence="1">Uncharacterized protein</fullName>
    </submittedName>
</protein>
<sequence>MQGPIKYDEEFKKIFKAGVLDKYYIPTRYLNELLKGFLMRLLMSTMLKGQYLAEMIINFVKNKLVVKNEGRA</sequence>
<keyword evidence="2" id="KW-1185">Reference proteome</keyword>
<proteinExistence type="predicted"/>
<dbReference type="Proteomes" id="UP000250189">
    <property type="component" value="Chromosome"/>
</dbReference>
<gene>
    <name evidence="1" type="ORF">A3L04_10650</name>
</gene>
<reference evidence="1 2" key="1">
    <citation type="submission" date="2016-04" db="EMBL/GenBank/DDBJ databases">
        <title>Complete genome sequence of Thermococcus chitonophagus type strain GC74.</title>
        <authorList>
            <person name="Oger P.M."/>
        </authorList>
    </citation>
    <scope>NUCLEOTIDE SEQUENCE [LARGE SCALE GENOMIC DNA]</scope>
    <source>
        <strain evidence="1 2">GC74</strain>
    </source>
</reference>
<name>A0A2Z2N9Z4_9EURY</name>
<evidence type="ECO:0000313" key="2">
    <source>
        <dbReference type="Proteomes" id="UP000250189"/>
    </source>
</evidence>
<evidence type="ECO:0000313" key="1">
    <source>
        <dbReference type="EMBL" id="ASJ17493.1"/>
    </source>
</evidence>
<dbReference type="EMBL" id="CP015193">
    <property type="protein sequence ID" value="ASJ17493.1"/>
    <property type="molecule type" value="Genomic_DNA"/>
</dbReference>
<organism evidence="1 2">
    <name type="scientific">Thermococcus chitonophagus</name>
    <dbReference type="NCBI Taxonomy" id="54262"/>
    <lineage>
        <taxon>Archaea</taxon>
        <taxon>Methanobacteriati</taxon>
        <taxon>Methanobacteriota</taxon>
        <taxon>Thermococci</taxon>
        <taxon>Thermococcales</taxon>
        <taxon>Thermococcaceae</taxon>
        <taxon>Thermococcus</taxon>
    </lineage>
</organism>